<sequence length="922" mass="99377">MREDEEGAMRSFGLSTDEQGARSTPSFDLEREMSFRTSSLDFNSLPPHPRLDLSTEEEERLADEWGLSEVMSNVGSEDALRVELAGGAALARFPSTTRSEAGILTTVQRAPQKDAEQEEDVEVLETKSMPDLDRPRTISFADAVLEGLEQRLRNAPPPRASSTTSGDETSSTGTRVKILERTATQRMRARTTSLGPHAGMASLPSLSNLAGDGSVGDISSGRGGIATRDSLFQRPTSVYTTRASSIDALNPTSAAARPSIDALSLVPSRLSFALPSDPPSAAPDPPRPSTSLSTYTSRFDPLVIAAHRAQLAKDRPKFSNEEAGRPPRVVVMPAPLAGRARSPPGRKGWREGPDSGSESDDAEAEEEQEEEEEEVPEGLKDPLHPAGALYGRSLMDVIAERKAILKAQQRAYVPGSDGRKSMFEWKDGPVTGRQEEEVENVPLALVPGGQAALAAAAAKNQARATKVKSIFGPDLVYQRELAQMRELEEAERAEREERERVEEERRLREEARRRKGKLRKGGRGKKGEQAVREAAPRVQDAVEWQPETDVAEEEPVEVAAPADAPVMRHVPPVEPPASRQIVAPSISVPFDVSQAASPSDWFEEVLADPSATKETGDAASDEDDEDLYKPRPVSSLASYRRSSRAAAFNTRRNTFLPSDSSSSDADSDDLENFASPVDPVPSGANGDQRHLPFPGEPSSNGHDSVSQAETQDDVPLGVRYSRQAMALPQIQSTGLEDLSHLIPQEEHRAGAEEAEDEDDAPLGARFSRAMPPTDDGDDIPLVLRRIALAPSAAFAPRPPPQPFASIRPIGDDGKTVASDDSDDLPLGLKTAPTAPFAHQPAPYSFPPTMPYGASGAPFPYSTSQLSPPPLAPTFAPAIALPLPPNPHAQLALAQMQMQAAMQQQAVLAEGGLIERWRREISG</sequence>
<dbReference type="OrthoDB" id="2564267at2759"/>
<proteinExistence type="predicted"/>
<feature type="compositionally biased region" description="Low complexity" evidence="1">
    <location>
        <begin position="161"/>
        <end position="174"/>
    </location>
</feature>
<accession>A0A061BB27</accession>
<feature type="compositionally biased region" description="Polar residues" evidence="1">
    <location>
        <begin position="697"/>
        <end position="709"/>
    </location>
</feature>
<evidence type="ECO:0000256" key="1">
    <source>
        <dbReference type="SAM" id="MobiDB-lite"/>
    </source>
</evidence>
<feature type="compositionally biased region" description="Pro residues" evidence="1">
    <location>
        <begin position="276"/>
        <end position="288"/>
    </location>
</feature>
<feature type="compositionally biased region" description="Polar residues" evidence="1">
    <location>
        <begin position="13"/>
        <end position="26"/>
    </location>
</feature>
<feature type="region of interest" description="Disordered" evidence="1">
    <location>
        <begin position="151"/>
        <end position="177"/>
    </location>
</feature>
<feature type="region of interest" description="Disordered" evidence="1">
    <location>
        <begin position="410"/>
        <end position="436"/>
    </location>
</feature>
<name>A0A061BB27_RHOTO</name>
<feature type="compositionally biased region" description="Basic and acidic residues" evidence="1">
    <location>
        <begin position="417"/>
        <end position="427"/>
    </location>
</feature>
<gene>
    <name evidence="2" type="ORF">RHTO0S_14e00100g</name>
</gene>
<feature type="region of interest" description="Disordered" evidence="1">
    <location>
        <begin position="743"/>
        <end position="775"/>
    </location>
</feature>
<feature type="region of interest" description="Disordered" evidence="1">
    <location>
        <begin position="1"/>
        <end position="55"/>
    </location>
</feature>
<organism evidence="2">
    <name type="scientific">Rhodotorula toruloides</name>
    <name type="common">Yeast</name>
    <name type="synonym">Rhodosporidium toruloides</name>
    <dbReference type="NCBI Taxonomy" id="5286"/>
    <lineage>
        <taxon>Eukaryota</taxon>
        <taxon>Fungi</taxon>
        <taxon>Dikarya</taxon>
        <taxon>Basidiomycota</taxon>
        <taxon>Pucciniomycotina</taxon>
        <taxon>Microbotryomycetes</taxon>
        <taxon>Sporidiobolales</taxon>
        <taxon>Sporidiobolaceae</taxon>
        <taxon>Rhodotorula</taxon>
    </lineage>
</organism>
<feature type="region of interest" description="Disordered" evidence="1">
    <location>
        <begin position="275"/>
        <end position="294"/>
    </location>
</feature>
<feature type="compositionally biased region" description="Basic and acidic residues" evidence="1">
    <location>
        <begin position="525"/>
        <end position="535"/>
    </location>
</feature>
<protein>
    <submittedName>
        <fullName evidence="2">RHTO0S14e00100g1_1</fullName>
    </submittedName>
</protein>
<feature type="compositionally biased region" description="Acidic residues" evidence="1">
    <location>
        <begin position="357"/>
        <end position="376"/>
    </location>
</feature>
<dbReference type="EMBL" id="LK052949">
    <property type="protein sequence ID" value="CDR47168.1"/>
    <property type="molecule type" value="Genomic_DNA"/>
</dbReference>
<feature type="compositionally biased region" description="Basic and acidic residues" evidence="1">
    <location>
        <begin position="488"/>
        <end position="512"/>
    </location>
</feature>
<feature type="compositionally biased region" description="Basic and acidic residues" evidence="1">
    <location>
        <begin position="124"/>
        <end position="136"/>
    </location>
</feature>
<feature type="region of interest" description="Disordered" evidence="1">
    <location>
        <begin position="102"/>
        <end position="136"/>
    </location>
</feature>
<feature type="compositionally biased region" description="Basic and acidic residues" evidence="1">
    <location>
        <begin position="311"/>
        <end position="325"/>
    </location>
</feature>
<evidence type="ECO:0000313" key="2">
    <source>
        <dbReference type="EMBL" id="CDR47168.1"/>
    </source>
</evidence>
<feature type="region of interest" description="Disordered" evidence="1">
    <location>
        <begin position="592"/>
        <end position="720"/>
    </location>
</feature>
<feature type="region of interest" description="Disordered" evidence="1">
    <location>
        <begin position="311"/>
        <end position="387"/>
    </location>
</feature>
<feature type="compositionally biased region" description="Low complexity" evidence="1">
    <location>
        <begin position="634"/>
        <end position="647"/>
    </location>
</feature>
<reference evidence="2" key="1">
    <citation type="journal article" date="2014" name="Genome Announc.">
        <title>Draft genome sequence of Rhodosporidium toruloides CECT1137, an oleaginous yeast of biotechnological interest.</title>
        <authorList>
            <person name="Morin N."/>
            <person name="Calcas X."/>
            <person name="Devillers H."/>
            <person name="Durrens P."/>
            <person name="Sherman D.J."/>
            <person name="Nicaud J.-M."/>
            <person name="Neuveglise C."/>
        </authorList>
    </citation>
    <scope>NUCLEOTIDE SEQUENCE</scope>
    <source>
        <strain evidence="2">CECT1137</strain>
    </source>
</reference>
<feature type="compositionally biased region" description="Basic residues" evidence="1">
    <location>
        <begin position="513"/>
        <end position="524"/>
    </location>
</feature>
<dbReference type="AlphaFoldDB" id="A0A061BB27"/>
<feature type="region of interest" description="Disordered" evidence="1">
    <location>
        <begin position="488"/>
        <end position="577"/>
    </location>
</feature>